<gene>
    <name evidence="1" type="ORF">A130_12740</name>
</gene>
<comment type="caution">
    <text evidence="1">The sequence shown here is derived from an EMBL/GenBank/DDBJ whole genome shotgun (WGS) entry which is preliminary data.</text>
</comment>
<accession>A0A1E5D510</accession>
<name>A0A1E5D510_9VIBR</name>
<dbReference type="AlphaFoldDB" id="A0A1E5D510"/>
<keyword evidence="2" id="KW-1185">Reference proteome</keyword>
<sequence length="74" mass="9224">MRVQKINKLLIFKNNYQNLQREYKFEIFGLVQYLNDKIFKTRGRVTHLNSIALRFDDKFATFKRRNARMKRYYL</sequence>
<dbReference type="Proteomes" id="UP000094165">
    <property type="component" value="Unassembled WGS sequence"/>
</dbReference>
<evidence type="ECO:0000313" key="2">
    <source>
        <dbReference type="Proteomes" id="UP000094165"/>
    </source>
</evidence>
<evidence type="ECO:0000313" key="1">
    <source>
        <dbReference type="EMBL" id="OEE78676.1"/>
    </source>
</evidence>
<protein>
    <submittedName>
        <fullName evidence="1">Uncharacterized protein</fullName>
    </submittedName>
</protein>
<dbReference type="EMBL" id="AJYW02000041">
    <property type="protein sequence ID" value="OEE78676.1"/>
    <property type="molecule type" value="Genomic_DNA"/>
</dbReference>
<proteinExistence type="predicted"/>
<reference evidence="1 2" key="1">
    <citation type="journal article" date="2012" name="Science">
        <title>Ecological populations of bacteria act as socially cohesive units of antibiotic production and resistance.</title>
        <authorList>
            <person name="Cordero O.X."/>
            <person name="Wildschutte H."/>
            <person name="Kirkup B."/>
            <person name="Proehl S."/>
            <person name="Ngo L."/>
            <person name="Hussain F."/>
            <person name="Le Roux F."/>
            <person name="Mincer T."/>
            <person name="Polz M.F."/>
        </authorList>
    </citation>
    <scope>NUCLEOTIDE SEQUENCE [LARGE SCALE GENOMIC DNA]</scope>
    <source>
        <strain evidence="1 2">FF-238</strain>
    </source>
</reference>
<organism evidence="1 2">
    <name type="scientific">Vibrio genomosp. F6 str. FF-238</name>
    <dbReference type="NCBI Taxonomy" id="1191298"/>
    <lineage>
        <taxon>Bacteria</taxon>
        <taxon>Pseudomonadati</taxon>
        <taxon>Pseudomonadota</taxon>
        <taxon>Gammaproteobacteria</taxon>
        <taxon>Vibrionales</taxon>
        <taxon>Vibrionaceae</taxon>
        <taxon>Vibrio</taxon>
    </lineage>
</organism>